<feature type="chain" id="PRO_5005189133" description="Sushi domain-containing protein" evidence="3">
    <location>
        <begin position="20"/>
        <end position="510"/>
    </location>
</feature>
<feature type="signal peptide" evidence="3">
    <location>
        <begin position="1"/>
        <end position="19"/>
    </location>
</feature>
<feature type="transmembrane region" description="Helical" evidence="2">
    <location>
        <begin position="359"/>
        <end position="388"/>
    </location>
</feature>
<evidence type="ECO:0000256" key="2">
    <source>
        <dbReference type="SAM" id="Phobius"/>
    </source>
</evidence>
<dbReference type="EMBL" id="CDMZ01000679">
    <property type="protein sequence ID" value="CEM19363.1"/>
    <property type="molecule type" value="Genomic_DNA"/>
</dbReference>
<keyword evidence="3" id="KW-0732">Signal</keyword>
<dbReference type="AlphaFoldDB" id="A0A0G4FVZ0"/>
<evidence type="ECO:0000256" key="1">
    <source>
        <dbReference type="SAM" id="MobiDB-lite"/>
    </source>
</evidence>
<evidence type="ECO:0000313" key="4">
    <source>
        <dbReference type="EMBL" id="CEM19363.1"/>
    </source>
</evidence>
<protein>
    <recommendedName>
        <fullName evidence="5">Sushi domain-containing protein</fullName>
    </recommendedName>
</protein>
<gene>
    <name evidence="4" type="ORF">Cvel_19048</name>
</gene>
<accession>A0A0G4FVZ0</accession>
<feature type="compositionally biased region" description="Polar residues" evidence="1">
    <location>
        <begin position="24"/>
        <end position="40"/>
    </location>
</feature>
<keyword evidence="2" id="KW-0812">Transmembrane</keyword>
<keyword evidence="2" id="KW-1133">Transmembrane helix</keyword>
<evidence type="ECO:0000256" key="3">
    <source>
        <dbReference type="SAM" id="SignalP"/>
    </source>
</evidence>
<feature type="region of interest" description="Disordered" evidence="1">
    <location>
        <begin position="21"/>
        <end position="44"/>
    </location>
</feature>
<sequence length="510" mass="55229">MRFLLPSIVCLVGPSSADGFEKGASSSVLPKQGGPSNSSEGAVESLRARVAQFDDRRLLREMGSGESLTTETELCGGSDSASSCEVSGAVRRLQTTDGSCRLQGHPFFAELHRNSPSPGTIQNGQTDWSVSMGSCVEGYFAASSYQPSTYSLRCRDGALEFRYSFYNEYAKCLKDEICQVRGNPVFGEFGFDSRDVGLTVLRRSETHNQWSSRQEGGFRCVDGRFRKYYSSDTQFSLGLRCQEGGILEISDFYGRCDPVKPLNAVPVCKPFGHPLFPALHLDPTGMSRDVTLSESQAEKSFSVKCQEGFRVESGLSNTQVQLTLKCREGPSDLIVTAVKGSCVPHVRLPGSVKEDHEKLVLLTSIALGVVGFLMLLLFPLMLLVLCTLTRLRRHTLKQNQVKTGGEEGGEGVPTEDREGEENTDSRLRTGQGTPEAPSPRVTQQPGEPSHREKQDGYAHDSSVSVQHGGMGGLGVHVFSGDPTREGEGDRRGGGAHAEPSAPPLKGYQGS</sequence>
<evidence type="ECO:0008006" key="5">
    <source>
        <dbReference type="Google" id="ProtNLM"/>
    </source>
</evidence>
<feature type="region of interest" description="Disordered" evidence="1">
    <location>
        <begin position="400"/>
        <end position="510"/>
    </location>
</feature>
<feature type="compositionally biased region" description="Basic and acidic residues" evidence="1">
    <location>
        <begin position="482"/>
        <end position="492"/>
    </location>
</feature>
<reference evidence="4" key="1">
    <citation type="submission" date="2014-11" db="EMBL/GenBank/DDBJ databases">
        <authorList>
            <person name="Otto D Thomas"/>
            <person name="Naeem Raeece"/>
        </authorList>
    </citation>
    <scope>NUCLEOTIDE SEQUENCE</scope>
</reference>
<proteinExistence type="predicted"/>
<feature type="compositionally biased region" description="Basic and acidic residues" evidence="1">
    <location>
        <begin position="448"/>
        <end position="458"/>
    </location>
</feature>
<keyword evidence="2" id="KW-0472">Membrane</keyword>
<name>A0A0G4FVZ0_9ALVE</name>
<dbReference type="VEuPathDB" id="CryptoDB:Cvel_19048"/>
<organism evidence="4">
    <name type="scientific">Chromera velia CCMP2878</name>
    <dbReference type="NCBI Taxonomy" id="1169474"/>
    <lineage>
        <taxon>Eukaryota</taxon>
        <taxon>Sar</taxon>
        <taxon>Alveolata</taxon>
        <taxon>Colpodellida</taxon>
        <taxon>Chromeraceae</taxon>
        <taxon>Chromera</taxon>
    </lineage>
</organism>